<accession>A0A975AJF8</accession>
<dbReference type="InterPro" id="IPR010359">
    <property type="entry name" value="IrrE_HExxH"/>
</dbReference>
<reference evidence="2" key="1">
    <citation type="submission" date="2021-03" db="EMBL/GenBank/DDBJ databases">
        <title>Alkalibacter marinus sp. nov., isolated from tidal flat sediment.</title>
        <authorList>
            <person name="Namirimu T."/>
            <person name="Yang J.-A."/>
            <person name="Yang S.-H."/>
            <person name="Kim Y.-J."/>
            <person name="Kwon K.K."/>
        </authorList>
    </citation>
    <scope>NUCLEOTIDE SEQUENCE</scope>
    <source>
        <strain evidence="2">ES005</strain>
    </source>
</reference>
<dbReference type="RefSeq" id="WP_207300896.1">
    <property type="nucleotide sequence ID" value="NZ_CP071444.1"/>
</dbReference>
<dbReference type="Pfam" id="PF06114">
    <property type="entry name" value="Peptidase_M78"/>
    <property type="match status" value="1"/>
</dbReference>
<keyword evidence="3" id="KW-1185">Reference proteome</keyword>
<proteinExistence type="predicted"/>
<dbReference type="Proteomes" id="UP000663499">
    <property type="component" value="Chromosome"/>
</dbReference>
<dbReference type="PANTHER" id="PTHR43236:SF2">
    <property type="entry name" value="BLL0069 PROTEIN"/>
    <property type="match status" value="1"/>
</dbReference>
<dbReference type="PANTHER" id="PTHR43236">
    <property type="entry name" value="ANTITOXIN HIGA1"/>
    <property type="match status" value="1"/>
</dbReference>
<organism evidence="2 3">
    <name type="scientific">Alkalibacter rhizosphaerae</name>
    <dbReference type="NCBI Taxonomy" id="2815577"/>
    <lineage>
        <taxon>Bacteria</taxon>
        <taxon>Bacillati</taxon>
        <taxon>Bacillota</taxon>
        <taxon>Clostridia</taxon>
        <taxon>Eubacteriales</taxon>
        <taxon>Eubacteriaceae</taxon>
        <taxon>Alkalibacter</taxon>
    </lineage>
</organism>
<dbReference type="KEGG" id="alka:J0B03_05760"/>
<dbReference type="Gene3D" id="1.10.10.2910">
    <property type="match status" value="1"/>
</dbReference>
<name>A0A975AJF8_9FIRM</name>
<dbReference type="InterPro" id="IPR052345">
    <property type="entry name" value="Rad_response_metalloprotease"/>
</dbReference>
<dbReference type="AlphaFoldDB" id="A0A975AJF8"/>
<protein>
    <submittedName>
        <fullName evidence="2">ImmA/IrrE family metallo-endopeptidase</fullName>
    </submittedName>
</protein>
<feature type="domain" description="IrrE N-terminal-like" evidence="1">
    <location>
        <begin position="104"/>
        <end position="229"/>
    </location>
</feature>
<evidence type="ECO:0000259" key="1">
    <source>
        <dbReference type="Pfam" id="PF06114"/>
    </source>
</evidence>
<sequence>MMLNNYCVPVLSKKDMDVEATKFLKRYCPEALERPMPVPVEEIAELKMNLDIDYVNIDEACETLGMMIFSDGLVEIYDRKREKYVLRTYKKGTLLVESDIGAKRNRGRERFTITHEMVHWHIHQFRFYLLGLIDPSLAKACRCPQERVHFLQTPEDWMEWQADNLAAAILMPAAMFRRKAAELFGKYRVGTRVNKYMWMGFSPGYINTLVIEELANTFQVSKQAAEIRVQTLGVRLLEA</sequence>
<evidence type="ECO:0000313" key="3">
    <source>
        <dbReference type="Proteomes" id="UP000663499"/>
    </source>
</evidence>
<evidence type="ECO:0000313" key="2">
    <source>
        <dbReference type="EMBL" id="QSX09565.1"/>
    </source>
</evidence>
<dbReference type="EMBL" id="CP071444">
    <property type="protein sequence ID" value="QSX09565.1"/>
    <property type="molecule type" value="Genomic_DNA"/>
</dbReference>
<gene>
    <name evidence="2" type="ORF">J0B03_05760</name>
</gene>